<gene>
    <name evidence="2" type="ORF">G6F50_016849</name>
</gene>
<reference evidence="2 3" key="1">
    <citation type="journal article" date="2020" name="Microb. Genom.">
        <title>Genetic diversity of clinical and environmental Mucorales isolates obtained from an investigation of mucormycosis cases among solid organ transplant recipients.</title>
        <authorList>
            <person name="Nguyen M.H."/>
            <person name="Kaul D."/>
            <person name="Muto C."/>
            <person name="Cheng S.J."/>
            <person name="Richter R.A."/>
            <person name="Bruno V.M."/>
            <person name="Liu G."/>
            <person name="Beyhan S."/>
            <person name="Sundermann A.J."/>
            <person name="Mounaud S."/>
            <person name="Pasculle A.W."/>
            <person name="Nierman W.C."/>
            <person name="Driscoll E."/>
            <person name="Cumbie R."/>
            <person name="Clancy C.J."/>
            <person name="Dupont C.L."/>
        </authorList>
    </citation>
    <scope>NUCLEOTIDE SEQUENCE [LARGE SCALE GENOMIC DNA]</scope>
    <source>
        <strain evidence="2 3">GL24</strain>
    </source>
</reference>
<proteinExistence type="predicted"/>
<dbReference type="AlphaFoldDB" id="A0A9P6XS27"/>
<dbReference type="Proteomes" id="UP000740926">
    <property type="component" value="Unassembled WGS sequence"/>
</dbReference>
<evidence type="ECO:0000313" key="2">
    <source>
        <dbReference type="EMBL" id="KAG1531173.1"/>
    </source>
</evidence>
<dbReference type="AntiFam" id="ANF00201">
    <property type="entry name" value="Shadow ORF (opposite gacS)"/>
</dbReference>
<protein>
    <submittedName>
        <fullName evidence="2">Uncharacterized protein</fullName>
    </submittedName>
</protein>
<evidence type="ECO:0000256" key="1">
    <source>
        <dbReference type="SAM" id="MobiDB-lite"/>
    </source>
</evidence>
<dbReference type="EMBL" id="JAANIU010011247">
    <property type="protein sequence ID" value="KAG1531173.1"/>
    <property type="molecule type" value="Genomic_DNA"/>
</dbReference>
<organism evidence="2 3">
    <name type="scientific">Rhizopus delemar</name>
    <dbReference type="NCBI Taxonomy" id="936053"/>
    <lineage>
        <taxon>Eukaryota</taxon>
        <taxon>Fungi</taxon>
        <taxon>Fungi incertae sedis</taxon>
        <taxon>Mucoromycota</taxon>
        <taxon>Mucoromycotina</taxon>
        <taxon>Mucoromycetes</taxon>
        <taxon>Mucorales</taxon>
        <taxon>Mucorineae</taxon>
        <taxon>Rhizopodaceae</taxon>
        <taxon>Rhizopus</taxon>
    </lineage>
</organism>
<name>A0A9P6XS27_9FUNG</name>
<sequence length="129" mass="14095">MPDRLRVASLLRVQRRGQQQFTHAQHAGHRRADLVAEVGQETGLGRRGLLGQFLLVQRQLVGVTTLQATPVQPGEPAGQQQRDGGQHQQARQAAQPWRLHAELQALHPRPDMVGRARSPAGPTSTQSGS</sequence>
<feature type="region of interest" description="Disordered" evidence="1">
    <location>
        <begin position="67"/>
        <end position="129"/>
    </location>
</feature>
<evidence type="ECO:0000313" key="3">
    <source>
        <dbReference type="Proteomes" id="UP000740926"/>
    </source>
</evidence>
<feature type="compositionally biased region" description="Low complexity" evidence="1">
    <location>
        <begin position="77"/>
        <end position="95"/>
    </location>
</feature>
<accession>A0A9P6XS27</accession>
<keyword evidence="3" id="KW-1185">Reference proteome</keyword>
<comment type="caution">
    <text evidence="2">The sequence shown here is derived from an EMBL/GenBank/DDBJ whole genome shotgun (WGS) entry which is preliminary data.</text>
</comment>